<feature type="compositionally biased region" description="Basic and acidic residues" evidence="1">
    <location>
        <begin position="65"/>
        <end position="80"/>
    </location>
</feature>
<evidence type="ECO:0000256" key="1">
    <source>
        <dbReference type="SAM" id="MobiDB-lite"/>
    </source>
</evidence>
<feature type="compositionally biased region" description="Low complexity" evidence="1">
    <location>
        <begin position="44"/>
        <end position="54"/>
    </location>
</feature>
<evidence type="ECO:0000313" key="3">
    <source>
        <dbReference type="EMBL" id="EAY27633.1"/>
    </source>
</evidence>
<reference evidence="3 4" key="1">
    <citation type="submission" date="2007-01" db="EMBL/GenBank/DDBJ databases">
        <authorList>
            <person name="Haygood M."/>
            <person name="Podell S."/>
            <person name="Anderson C."/>
            <person name="Hopkinson B."/>
            <person name="Roe K."/>
            <person name="Barbeau K."/>
            <person name="Gaasterland T."/>
            <person name="Ferriera S."/>
            <person name="Johnson J."/>
            <person name="Kravitz S."/>
            <person name="Beeson K."/>
            <person name="Sutton G."/>
            <person name="Rogers Y.-H."/>
            <person name="Friedman R."/>
            <person name="Frazier M."/>
            <person name="Venter J.C."/>
        </authorList>
    </citation>
    <scope>NUCLEOTIDE SEQUENCE [LARGE SCALE GENOMIC DNA]</scope>
    <source>
        <strain evidence="3 4">ATCC 23134</strain>
    </source>
</reference>
<feature type="compositionally biased region" description="Basic and acidic residues" evidence="1">
    <location>
        <begin position="102"/>
        <end position="114"/>
    </location>
</feature>
<name>A1ZPX8_MICM2</name>
<dbReference type="RefSeq" id="WP_002699302.1">
    <property type="nucleotide sequence ID" value="NZ_AAWS01000022.1"/>
</dbReference>
<evidence type="ECO:0000256" key="2">
    <source>
        <dbReference type="SAM" id="Phobius"/>
    </source>
</evidence>
<dbReference type="EMBL" id="AAWS01000022">
    <property type="protein sequence ID" value="EAY27633.1"/>
    <property type="molecule type" value="Genomic_DNA"/>
</dbReference>
<organism evidence="3 4">
    <name type="scientific">Microscilla marina ATCC 23134</name>
    <dbReference type="NCBI Taxonomy" id="313606"/>
    <lineage>
        <taxon>Bacteria</taxon>
        <taxon>Pseudomonadati</taxon>
        <taxon>Bacteroidota</taxon>
        <taxon>Cytophagia</taxon>
        <taxon>Cytophagales</taxon>
        <taxon>Microscillaceae</taxon>
        <taxon>Microscilla</taxon>
    </lineage>
</organism>
<evidence type="ECO:0000313" key="4">
    <source>
        <dbReference type="Proteomes" id="UP000004095"/>
    </source>
</evidence>
<accession>A1ZPX8</accession>
<gene>
    <name evidence="3" type="ORF">M23134_02880</name>
</gene>
<proteinExistence type="predicted"/>
<keyword evidence="2" id="KW-1133">Transmembrane helix</keyword>
<dbReference type="Proteomes" id="UP000004095">
    <property type="component" value="Unassembled WGS sequence"/>
</dbReference>
<dbReference type="AlphaFoldDB" id="A1ZPX8"/>
<keyword evidence="4" id="KW-1185">Reference proteome</keyword>
<feature type="region of interest" description="Disordered" evidence="1">
    <location>
        <begin position="26"/>
        <end position="157"/>
    </location>
</feature>
<keyword evidence="2" id="KW-0472">Membrane</keyword>
<comment type="caution">
    <text evidence="3">The sequence shown here is derived from an EMBL/GenBank/DDBJ whole genome shotgun (WGS) entry which is preliminary data.</text>
</comment>
<feature type="compositionally biased region" description="Polar residues" evidence="1">
    <location>
        <begin position="127"/>
        <end position="139"/>
    </location>
</feature>
<protein>
    <submittedName>
        <fullName evidence="3">Uncharacterized protein</fullName>
    </submittedName>
</protein>
<feature type="compositionally biased region" description="Basic residues" evidence="1">
    <location>
        <begin position="26"/>
        <end position="43"/>
    </location>
</feature>
<feature type="transmembrane region" description="Helical" evidence="2">
    <location>
        <begin position="6"/>
        <end position="22"/>
    </location>
</feature>
<keyword evidence="2" id="KW-0812">Transmembrane</keyword>
<sequence length="177" mass="20259">MDNFQIFAYIVIAIIYLIYKSNNAGKKKKNVGNKPKPTPRRPAPKTTATSSSSSQNQELQSFLKELSKDLDKPTQEEKEYSPTTDSQILQPISDFAEIQEAQQEHARRVADERLSQAQKKRLGHARSVSTLSEEQQSQLEHAKSVTDSKKRKREKIMTNASDVRKAFIMSEVFKRKF</sequence>
<feature type="compositionally biased region" description="Polar residues" evidence="1">
    <location>
        <begin position="81"/>
        <end position="90"/>
    </location>
</feature>